<proteinExistence type="predicted"/>
<accession>A0A0E9XHL8</accession>
<reference evidence="1" key="1">
    <citation type="submission" date="2014-11" db="EMBL/GenBank/DDBJ databases">
        <authorList>
            <person name="Amaro Gonzalez C."/>
        </authorList>
    </citation>
    <scope>NUCLEOTIDE SEQUENCE</scope>
</reference>
<organism evidence="1">
    <name type="scientific">Anguilla anguilla</name>
    <name type="common">European freshwater eel</name>
    <name type="synonym">Muraena anguilla</name>
    <dbReference type="NCBI Taxonomy" id="7936"/>
    <lineage>
        <taxon>Eukaryota</taxon>
        <taxon>Metazoa</taxon>
        <taxon>Chordata</taxon>
        <taxon>Craniata</taxon>
        <taxon>Vertebrata</taxon>
        <taxon>Euteleostomi</taxon>
        <taxon>Actinopterygii</taxon>
        <taxon>Neopterygii</taxon>
        <taxon>Teleostei</taxon>
        <taxon>Anguilliformes</taxon>
        <taxon>Anguillidae</taxon>
        <taxon>Anguilla</taxon>
    </lineage>
</organism>
<dbReference type="AlphaFoldDB" id="A0A0E9XHL8"/>
<sequence>MTLTQGRVFVIRLCIGSALYLQSTTAMDFEWLAFYLKKLIMVKQFS</sequence>
<evidence type="ECO:0000313" key="1">
    <source>
        <dbReference type="EMBL" id="JAI01306.1"/>
    </source>
</evidence>
<name>A0A0E9XHL8_ANGAN</name>
<protein>
    <submittedName>
        <fullName evidence="1">Uncharacterized protein</fullName>
    </submittedName>
</protein>
<reference evidence="1" key="2">
    <citation type="journal article" date="2015" name="Fish Shellfish Immunol.">
        <title>Early steps in the European eel (Anguilla anguilla)-Vibrio vulnificus interaction in the gills: Role of the RtxA13 toxin.</title>
        <authorList>
            <person name="Callol A."/>
            <person name="Pajuelo D."/>
            <person name="Ebbesson L."/>
            <person name="Teles M."/>
            <person name="MacKenzie S."/>
            <person name="Amaro C."/>
        </authorList>
    </citation>
    <scope>NUCLEOTIDE SEQUENCE</scope>
</reference>
<dbReference type="EMBL" id="GBXM01007272">
    <property type="protein sequence ID" value="JAI01306.1"/>
    <property type="molecule type" value="Transcribed_RNA"/>
</dbReference>